<protein>
    <submittedName>
        <fullName evidence="3">TIGR02099 family protein</fullName>
    </submittedName>
</protein>
<dbReference type="PANTHER" id="PTHR38690">
    <property type="entry name" value="PROTEASE-RELATED"/>
    <property type="match status" value="1"/>
</dbReference>
<feature type="region of interest" description="Disordered" evidence="1">
    <location>
        <begin position="1285"/>
        <end position="1322"/>
    </location>
</feature>
<dbReference type="EMBL" id="MAAF01000090">
    <property type="protein sequence ID" value="OUR77231.1"/>
    <property type="molecule type" value="Genomic_DNA"/>
</dbReference>
<comment type="caution">
    <text evidence="3">The sequence shown here is derived from an EMBL/GenBank/DDBJ whole genome shotgun (WGS) entry which is preliminary data.</text>
</comment>
<name>A0A1Y5E375_COLPS</name>
<dbReference type="NCBIfam" id="TIGR02099">
    <property type="entry name" value="YhdP family protein"/>
    <property type="match status" value="1"/>
</dbReference>
<feature type="compositionally biased region" description="Basic and acidic residues" evidence="1">
    <location>
        <begin position="1299"/>
        <end position="1322"/>
    </location>
</feature>
<sequence length="1322" mass="147200">MSIVSTSNRWLNRLYKTVAILLVLFAVFISAFRLFLPYLHHYKLPLQNYLNDISQANIALGTLSMTWQRSGPILIIGDVQMLETEGASVFIKQLEMQIDFWATISEQNLISKNLIISGATVNLSEKLWLGKKDKGSSSKTKIDNEIDDIEIITDLFLNRIKRFSIRESQITVRNKAITRSIRLNQLRWLNNGVRHQAEGSVVLNGLSSNNLRLKLDLVGEKGSELTGKMYLQANQIDITPWLDDVLVLDNDKTKTDINFSAWLHINSSDINRLQIDFSDSSMHWQFEDKKQKLTLEQGQLLLVKGKTDQSLKLYSTPLSLQFNDDQPQQFTVMLAKQANDFSLHLSEIDVAMLAQLTPLIVVKQQTRNLLSEMTLTGKIEDLFIRNQNNALQVVTNFSAFNNSYSHGIPGLENVSGNLSFSNNYLAVDFNAEQGQLDFDKLFVQAFPYQQLSGQLNAVFDNKGWTLKVEELDFLSTEINLSAQVNVDAPIDGEVNLALLANVSNGNAGLVGRYLPLPIMSENLVNYLNSAVVSGRVEDAQVLINGPISRFPFTDGSGIFVVDAELSQSEFKFVENWPAITDFVANLNFTNNSMLITGRGGELTGLDVTGVRAGIADLANGQILTVDAEIKPTQAVYIGDLMNQSPFKDSVGSVLEQLKISGEVSGEFHLNLPLNDNEQALASGIINFDKNQVALQAPRMNFSEVQGQFSFSNDKISTKNLQLTWQGLPIALDISGMDKADYYDTDINLTALWQASTWLPFVPEKLRRYTQGELPWQGALSLHQHHQGGFSYSANFDTELKNTQLLLPAPYQRNDKQENALTVQINGDTEQSTVVLNYGDKMHFSGLLEHQSTAFTRANLMLGEGSMALPGDGFHITTKLAHVDFSKWQPLISDILDSINQPSVNVEQENSLNMVQENSIPFLAKPKRIRGSIGQLSILGQELNNVSFNLLDKPQWWLLQLNAKETRSQIKIYPDWLAQGLDIDAEFLTLPQGKEENDKEVTLAAISQQPDRTENDIIFANIPPLRFHCDRCSIGSLNLGMVDVGVKRVGQQMIEFTNFTARRDKTTLNLTGNWLHNAQGSTTTLAGNLSIDDVETELKAAGYESIIKDSGAKVDVNLNWEGGLHDFMLSHLNGTVNGRLDDGYLADVSDSARIFSVLSLQSLVRKLTLDFRDIFSDGMFYSDIKGSYQLEQGLLITDNTKMNGTAGNLFMRGNTNLVTGELDYDMSYKPNLTSSLPVLAWIATLNPVTFLAGVAIDQVIKSQVVSEFKFELTGTVENPDFKEVNRKSKNVSVDTSVPTEDAKQEELKIETPPTSKKDKASDG</sequence>
<dbReference type="PANTHER" id="PTHR38690:SF1">
    <property type="entry name" value="PROTEASE"/>
    <property type="match status" value="1"/>
</dbReference>
<dbReference type="Proteomes" id="UP000243053">
    <property type="component" value="Unassembled WGS sequence"/>
</dbReference>
<proteinExistence type="predicted"/>
<gene>
    <name evidence="3" type="ORF">A9Q75_15350</name>
</gene>
<reference evidence="4" key="1">
    <citation type="journal article" date="2017" name="Proc. Natl. Acad. Sci. U.S.A.">
        <title>Simulation of Deepwater Horizon oil plume reveals substrate specialization within a complex community of hydrocarbon degraders.</title>
        <authorList>
            <person name="Hu P."/>
            <person name="Dubinsky E.A."/>
            <person name="Probst A.J."/>
            <person name="Wang J."/>
            <person name="Sieber C.M.K."/>
            <person name="Tom L.M."/>
            <person name="Gardinali P."/>
            <person name="Banfield J.F."/>
            <person name="Atlas R.M."/>
            <person name="Andersen G.L."/>
        </authorList>
    </citation>
    <scope>NUCLEOTIDE SEQUENCE [LARGE SCALE GENOMIC DNA]</scope>
</reference>
<dbReference type="InterPro" id="IPR025263">
    <property type="entry name" value="YhdP_central"/>
</dbReference>
<accession>A0A1Y5E375</accession>
<organism evidence="3 4">
    <name type="scientific">Colwellia psychrerythraea</name>
    <name type="common">Vibrio psychroerythus</name>
    <dbReference type="NCBI Taxonomy" id="28229"/>
    <lineage>
        <taxon>Bacteria</taxon>
        <taxon>Pseudomonadati</taxon>
        <taxon>Pseudomonadota</taxon>
        <taxon>Gammaproteobacteria</taxon>
        <taxon>Alteromonadales</taxon>
        <taxon>Colwelliaceae</taxon>
        <taxon>Colwellia</taxon>
    </lineage>
</organism>
<evidence type="ECO:0000256" key="1">
    <source>
        <dbReference type="SAM" id="MobiDB-lite"/>
    </source>
</evidence>
<evidence type="ECO:0000259" key="2">
    <source>
        <dbReference type="Pfam" id="PF13116"/>
    </source>
</evidence>
<dbReference type="Pfam" id="PF13116">
    <property type="entry name" value="YhdP"/>
    <property type="match status" value="1"/>
</dbReference>
<evidence type="ECO:0000313" key="4">
    <source>
        <dbReference type="Proteomes" id="UP000243053"/>
    </source>
</evidence>
<dbReference type="InterPro" id="IPR011836">
    <property type="entry name" value="YhdP"/>
</dbReference>
<evidence type="ECO:0000313" key="3">
    <source>
        <dbReference type="EMBL" id="OUR77231.1"/>
    </source>
</evidence>
<feature type="domain" description="YhdP central" evidence="2">
    <location>
        <begin position="6"/>
        <end position="1279"/>
    </location>
</feature>